<dbReference type="PANTHER" id="PTHR43316">
    <property type="entry name" value="HYDROLASE, HALOACID DELAHOGENASE-RELATED"/>
    <property type="match status" value="1"/>
</dbReference>
<dbReference type="GO" id="GO:0016787">
    <property type="term" value="F:hydrolase activity"/>
    <property type="evidence" value="ECO:0007669"/>
    <property type="project" value="UniProtKB-KW"/>
</dbReference>
<keyword evidence="1" id="KW-0378">Hydrolase</keyword>
<evidence type="ECO:0008006" key="6">
    <source>
        <dbReference type="Google" id="ProtNLM"/>
    </source>
</evidence>
<keyword evidence="5" id="KW-1185">Reference proteome</keyword>
<evidence type="ECO:0000256" key="1">
    <source>
        <dbReference type="ARBA" id="ARBA00022801"/>
    </source>
</evidence>
<dbReference type="InterPro" id="IPR023214">
    <property type="entry name" value="HAD_sf"/>
</dbReference>
<dbReference type="SUPFAM" id="SSF56784">
    <property type="entry name" value="HAD-like"/>
    <property type="match status" value="1"/>
</dbReference>
<evidence type="ECO:0000313" key="5">
    <source>
        <dbReference type="Proteomes" id="UP000078595"/>
    </source>
</evidence>
<protein>
    <recommendedName>
        <fullName evidence="6">Haloacid dehalogenase, type II</fullName>
    </recommendedName>
</protein>
<dbReference type="OrthoDB" id="2363873at2759"/>
<dbReference type="RefSeq" id="XP_018261982.1">
    <property type="nucleotide sequence ID" value="XM_018408291.1"/>
</dbReference>
<sequence length="273" mass="29361">MTLTVCFDALGTCFTLQDIISAVDEQYGQGLAKNGWGSKGFVMDWFHSAQRDYTYLSLISPPPPPIASILKTSLSLSLAAALSIHPPTEDDLKGITSKLSALPSSPTLKEAMQHLVQNGAKLAIITNGAKLTTEGYASQAGIADLVDTVVSCDEVGYAKPHKEVYEAAHRTCDDLEAEQRQKQGQGPQSGSGTGREATGERWFVAAHLWDLAAAKKAGFKTGLVLTDLPGNLIDHDEEEESLQKWYELYGGRPDIVGKTLLEVAQGIVSRTKS</sequence>
<reference evidence="3" key="1">
    <citation type="submission" date="2013-07" db="EMBL/GenBank/DDBJ databases">
        <title>The Genome Sequence of Cryptococcus dejecticola CBS10117.</title>
        <authorList>
            <consortium name="The Broad Institute Genome Sequencing Platform"/>
            <person name="Cuomo C."/>
            <person name="Litvintseva A."/>
            <person name="Chen Y."/>
            <person name="Heitman J."/>
            <person name="Sun S."/>
            <person name="Springer D."/>
            <person name="Dromer F."/>
            <person name="Young S.K."/>
            <person name="Zeng Q."/>
            <person name="Gargeya S."/>
            <person name="Fitzgerald M."/>
            <person name="Abouelleil A."/>
            <person name="Alvarado L."/>
            <person name="Berlin A.M."/>
            <person name="Chapman S.B."/>
            <person name="Dewar J."/>
            <person name="Goldberg J."/>
            <person name="Griggs A."/>
            <person name="Gujja S."/>
            <person name="Hansen M."/>
            <person name="Howarth C."/>
            <person name="Imamovic A."/>
            <person name="Larimer J."/>
            <person name="McCowan C."/>
            <person name="Murphy C."/>
            <person name="Pearson M."/>
            <person name="Priest M."/>
            <person name="Roberts A."/>
            <person name="Saif S."/>
            <person name="Shea T."/>
            <person name="Sykes S."/>
            <person name="Wortman J."/>
            <person name="Nusbaum C."/>
            <person name="Birren B."/>
        </authorList>
    </citation>
    <scope>NUCLEOTIDE SEQUENCE [LARGE SCALE GENOMIC DNA]</scope>
    <source>
        <strain evidence="3">CBS 10117</strain>
    </source>
</reference>
<dbReference type="KEGG" id="kdj:28968696"/>
<dbReference type="Gene3D" id="3.40.50.1000">
    <property type="entry name" value="HAD superfamily/HAD-like"/>
    <property type="match status" value="1"/>
</dbReference>
<reference evidence="4" key="3">
    <citation type="submission" date="2024-02" db="EMBL/GenBank/DDBJ databases">
        <title>Comparative genomics of Cryptococcus and Kwoniella reveals pathogenesis evolution and contrasting modes of karyotype evolution via chromosome fusion or intercentromeric recombination.</title>
        <authorList>
            <person name="Coelho M.A."/>
            <person name="David-Palma M."/>
            <person name="Shea T."/>
            <person name="Bowers K."/>
            <person name="McGinley-Smith S."/>
            <person name="Mohammad A.W."/>
            <person name="Gnirke A."/>
            <person name="Yurkov A.M."/>
            <person name="Nowrousian M."/>
            <person name="Sun S."/>
            <person name="Cuomo C.A."/>
            <person name="Heitman J."/>
        </authorList>
    </citation>
    <scope>NUCLEOTIDE SEQUENCE</scope>
    <source>
        <strain evidence="4">CBS 10117</strain>
    </source>
</reference>
<dbReference type="VEuPathDB" id="FungiDB:I303_04997"/>
<dbReference type="PANTHER" id="PTHR43316:SF4">
    <property type="entry name" value="ACID DEHALOGENASE, PUTATIVE (AFU_ORTHOLOGUE AFUA_8G05870)-RELATED"/>
    <property type="match status" value="1"/>
</dbReference>
<accession>A0A1A6A254</accession>
<dbReference type="Pfam" id="PF00702">
    <property type="entry name" value="Hydrolase"/>
    <property type="match status" value="1"/>
</dbReference>
<reference evidence="4" key="2">
    <citation type="submission" date="2013-07" db="EMBL/GenBank/DDBJ databases">
        <authorList>
            <consortium name="The Broad Institute Genome Sequencing Platform"/>
            <person name="Cuomo C."/>
            <person name="Litvintseva A."/>
            <person name="Chen Y."/>
            <person name="Heitman J."/>
            <person name="Sun S."/>
            <person name="Springer D."/>
            <person name="Dromer F."/>
            <person name="Young S.K."/>
            <person name="Zeng Q."/>
            <person name="Gargeya S."/>
            <person name="Fitzgerald M."/>
            <person name="Abouelleil A."/>
            <person name="Alvarado L."/>
            <person name="Berlin A.M."/>
            <person name="Chapman S.B."/>
            <person name="Dewar J."/>
            <person name="Goldberg J."/>
            <person name="Griggs A."/>
            <person name="Gujja S."/>
            <person name="Hansen M."/>
            <person name="Howarth C."/>
            <person name="Imamovic A."/>
            <person name="Larimer J."/>
            <person name="McCowan C."/>
            <person name="Murphy C."/>
            <person name="Pearson M."/>
            <person name="Priest M."/>
            <person name="Roberts A."/>
            <person name="Saif S."/>
            <person name="Shea T."/>
            <person name="Sykes S."/>
            <person name="Wortman J."/>
            <person name="Nusbaum C."/>
            <person name="Birren B."/>
        </authorList>
    </citation>
    <scope>NUCLEOTIDE SEQUENCE</scope>
    <source>
        <strain evidence="4">CBS 10117</strain>
    </source>
</reference>
<dbReference type="Proteomes" id="UP000078595">
    <property type="component" value="Chromosome 6"/>
</dbReference>
<dbReference type="AlphaFoldDB" id="A0A1A6A254"/>
<dbReference type="InterPro" id="IPR036412">
    <property type="entry name" value="HAD-like_sf"/>
</dbReference>
<gene>
    <name evidence="3" type="ORF">I303_04997</name>
    <name evidence="4" type="ORF">I303_105560</name>
</gene>
<dbReference type="EMBL" id="CP144535">
    <property type="protein sequence ID" value="WWC62962.1"/>
    <property type="molecule type" value="Genomic_DNA"/>
</dbReference>
<proteinExistence type="predicted"/>
<name>A0A1A6A254_9TREE</name>
<evidence type="ECO:0000256" key="2">
    <source>
        <dbReference type="SAM" id="MobiDB-lite"/>
    </source>
</evidence>
<dbReference type="STRING" id="1296121.A0A1A6A254"/>
<evidence type="ECO:0000313" key="3">
    <source>
        <dbReference type="EMBL" id="OBR84140.1"/>
    </source>
</evidence>
<dbReference type="GeneID" id="28968696"/>
<organism evidence="3">
    <name type="scientific">Kwoniella dejecticola CBS 10117</name>
    <dbReference type="NCBI Taxonomy" id="1296121"/>
    <lineage>
        <taxon>Eukaryota</taxon>
        <taxon>Fungi</taxon>
        <taxon>Dikarya</taxon>
        <taxon>Basidiomycota</taxon>
        <taxon>Agaricomycotina</taxon>
        <taxon>Tremellomycetes</taxon>
        <taxon>Tremellales</taxon>
        <taxon>Cryptococcaceae</taxon>
        <taxon>Kwoniella</taxon>
    </lineage>
</organism>
<dbReference type="InterPro" id="IPR051540">
    <property type="entry name" value="S-2-haloacid_dehalogenase"/>
</dbReference>
<evidence type="ECO:0000313" key="4">
    <source>
        <dbReference type="EMBL" id="WWC62962.1"/>
    </source>
</evidence>
<dbReference type="EMBL" id="KI894032">
    <property type="protein sequence ID" value="OBR84140.1"/>
    <property type="molecule type" value="Genomic_DNA"/>
</dbReference>
<feature type="region of interest" description="Disordered" evidence="2">
    <location>
        <begin position="176"/>
        <end position="196"/>
    </location>
</feature>